<evidence type="ECO:0000313" key="11">
    <source>
        <dbReference type="Proteomes" id="UP000198816"/>
    </source>
</evidence>
<dbReference type="Pfam" id="PF05209">
    <property type="entry name" value="MinC_N"/>
    <property type="match status" value="1"/>
</dbReference>
<dbReference type="GO" id="GO:0051302">
    <property type="term" value="P:regulation of cell division"/>
    <property type="evidence" value="ECO:0007669"/>
    <property type="project" value="InterPro"/>
</dbReference>
<feature type="domain" description="Septum formation inhibitor MinC N-terminal" evidence="9">
    <location>
        <begin position="16"/>
        <end position="88"/>
    </location>
</feature>
<evidence type="ECO:0000256" key="2">
    <source>
        <dbReference type="ARBA" id="ARBA00022618"/>
    </source>
</evidence>
<dbReference type="Proteomes" id="UP000198816">
    <property type="component" value="Unassembled WGS sequence"/>
</dbReference>
<keyword evidence="11" id="KW-1185">Reference proteome</keyword>
<keyword evidence="2 6" id="KW-0132">Cell division</keyword>
<name>A0A1H2QHV2_THIRO</name>
<dbReference type="InterPro" id="IPR007874">
    <property type="entry name" value="MinC_N"/>
</dbReference>
<dbReference type="OrthoDB" id="9794530at2"/>
<evidence type="ECO:0000256" key="3">
    <source>
        <dbReference type="ARBA" id="ARBA00023210"/>
    </source>
</evidence>
<evidence type="ECO:0000256" key="1">
    <source>
        <dbReference type="ARBA" id="ARBA00006291"/>
    </source>
</evidence>
<feature type="region of interest" description="Disordered" evidence="7">
    <location>
        <begin position="115"/>
        <end position="149"/>
    </location>
</feature>
<dbReference type="GO" id="GO:0000902">
    <property type="term" value="P:cell morphogenesis"/>
    <property type="evidence" value="ECO:0007669"/>
    <property type="project" value="InterPro"/>
</dbReference>
<dbReference type="STRING" id="1058.SAMN05421783_101283"/>
<evidence type="ECO:0000256" key="5">
    <source>
        <dbReference type="ARBA" id="ARBA00025606"/>
    </source>
</evidence>
<protein>
    <recommendedName>
        <fullName evidence="6">Probable septum site-determining protein MinC</fullName>
    </recommendedName>
</protein>
<feature type="domain" description="Septum formation inhibitor MinC C-terminal" evidence="8">
    <location>
        <begin position="161"/>
        <end position="260"/>
    </location>
</feature>
<keyword evidence="3 6" id="KW-0717">Septation</keyword>
<evidence type="ECO:0000259" key="8">
    <source>
        <dbReference type="Pfam" id="PF03775"/>
    </source>
</evidence>
<dbReference type="AlphaFoldDB" id="A0A1H2QHV2"/>
<evidence type="ECO:0000313" key="10">
    <source>
        <dbReference type="EMBL" id="SDW06771.1"/>
    </source>
</evidence>
<dbReference type="InterPro" id="IPR005526">
    <property type="entry name" value="Septum_form_inhib_MinC_C"/>
</dbReference>
<dbReference type="HAMAP" id="MF_00267">
    <property type="entry name" value="MinC"/>
    <property type="match status" value="1"/>
</dbReference>
<sequence>MAGYQRTSVGDRPAVFELKAAGFTLPIIRLLEADIEAVAAELGARVEQAPEFFRNTPVVIDLSAFPEGGAKVEFPLLVGLLRGYGMIPFGVRGGNKAQNEAAEAMELAILGEHETRASRTERSAAPEEPAPSAPAGAAPSVQQGEHAANPRAGAGAAFTLVTRPVRSGQRVYAAGGDLSIIAAVSSGAELMADGNIHVYGPLRGRALAGMKGNTDARIFCQDLQAELVSVAGHYRVSENIPIELRGVPVQIYLDQKILRIEKL</sequence>
<dbReference type="Pfam" id="PF03775">
    <property type="entry name" value="MinC_C"/>
    <property type="match status" value="1"/>
</dbReference>
<reference evidence="11" key="1">
    <citation type="submission" date="2016-10" db="EMBL/GenBank/DDBJ databases">
        <authorList>
            <person name="Varghese N."/>
            <person name="Submissions S."/>
        </authorList>
    </citation>
    <scope>NUCLEOTIDE SEQUENCE [LARGE SCALE GENOMIC DNA]</scope>
    <source>
        <strain evidence="11">DSM 217</strain>
    </source>
</reference>
<dbReference type="PANTHER" id="PTHR34108">
    <property type="entry name" value="SEPTUM SITE-DETERMINING PROTEIN MINC"/>
    <property type="match status" value="1"/>
</dbReference>
<accession>A0A1H2QHV2</accession>
<proteinExistence type="inferred from homology"/>
<dbReference type="GO" id="GO:0000917">
    <property type="term" value="P:division septum assembly"/>
    <property type="evidence" value="ECO:0007669"/>
    <property type="project" value="UniProtKB-KW"/>
</dbReference>
<comment type="subunit">
    <text evidence="6">Interacts with MinD and FtsZ.</text>
</comment>
<organism evidence="10 11">
    <name type="scientific">Thiocapsa roseopersicina</name>
    <dbReference type="NCBI Taxonomy" id="1058"/>
    <lineage>
        <taxon>Bacteria</taxon>
        <taxon>Pseudomonadati</taxon>
        <taxon>Pseudomonadota</taxon>
        <taxon>Gammaproteobacteria</taxon>
        <taxon>Chromatiales</taxon>
        <taxon>Chromatiaceae</taxon>
        <taxon>Thiocapsa</taxon>
    </lineage>
</organism>
<evidence type="ECO:0000256" key="7">
    <source>
        <dbReference type="SAM" id="MobiDB-lite"/>
    </source>
</evidence>
<dbReference type="Gene3D" id="2.160.20.70">
    <property type="match status" value="1"/>
</dbReference>
<dbReference type="NCBIfam" id="TIGR01222">
    <property type="entry name" value="minC"/>
    <property type="match status" value="1"/>
</dbReference>
<keyword evidence="4 6" id="KW-0131">Cell cycle</keyword>
<feature type="compositionally biased region" description="Basic and acidic residues" evidence="7">
    <location>
        <begin position="115"/>
        <end position="125"/>
    </location>
</feature>
<gene>
    <name evidence="6" type="primary">minC</name>
    <name evidence="10" type="ORF">SAMN05421783_101283</name>
</gene>
<dbReference type="InterPro" id="IPR036145">
    <property type="entry name" value="MinC_C_sf"/>
</dbReference>
<evidence type="ECO:0000256" key="4">
    <source>
        <dbReference type="ARBA" id="ARBA00023306"/>
    </source>
</evidence>
<dbReference type="SUPFAM" id="SSF63848">
    <property type="entry name" value="Cell-division inhibitor MinC, C-terminal domain"/>
    <property type="match status" value="1"/>
</dbReference>
<dbReference type="PANTHER" id="PTHR34108:SF1">
    <property type="entry name" value="SEPTUM SITE-DETERMINING PROTEIN MINC"/>
    <property type="match status" value="1"/>
</dbReference>
<dbReference type="InterPro" id="IPR013033">
    <property type="entry name" value="MinC"/>
</dbReference>
<evidence type="ECO:0000259" key="9">
    <source>
        <dbReference type="Pfam" id="PF05209"/>
    </source>
</evidence>
<dbReference type="RefSeq" id="WP_093027374.1">
    <property type="nucleotide sequence ID" value="NZ_FNNZ01000001.1"/>
</dbReference>
<evidence type="ECO:0000256" key="6">
    <source>
        <dbReference type="HAMAP-Rule" id="MF_00267"/>
    </source>
</evidence>
<dbReference type="EMBL" id="FNNZ01000001">
    <property type="protein sequence ID" value="SDW06771.1"/>
    <property type="molecule type" value="Genomic_DNA"/>
</dbReference>
<comment type="function">
    <text evidence="5 6">Cell division inhibitor that blocks the formation of polar Z ring septums. Rapidly oscillates between the poles of the cell to destabilize FtsZ filaments that have formed before they mature into polar Z rings. Prevents FtsZ polymerization.</text>
</comment>
<comment type="similarity">
    <text evidence="1 6">Belongs to the MinC family.</text>
</comment>
<dbReference type="InterPro" id="IPR016098">
    <property type="entry name" value="CAP/MinC_C"/>
</dbReference>
<dbReference type="Gene3D" id="3.30.70.260">
    <property type="match status" value="1"/>
</dbReference>
<dbReference type="GO" id="GO:1901891">
    <property type="term" value="P:regulation of cell septum assembly"/>
    <property type="evidence" value="ECO:0007669"/>
    <property type="project" value="InterPro"/>
</dbReference>